<evidence type="ECO:0000256" key="2">
    <source>
        <dbReference type="ARBA" id="ARBA00023125"/>
    </source>
</evidence>
<evidence type="ECO:0000313" key="5">
    <source>
        <dbReference type="EMBL" id="THV32859.1"/>
    </source>
</evidence>
<dbReference type="Proteomes" id="UP000308760">
    <property type="component" value="Unassembled WGS sequence"/>
</dbReference>
<evidence type="ECO:0000256" key="1">
    <source>
        <dbReference type="ARBA" id="ARBA00023015"/>
    </source>
</evidence>
<proteinExistence type="predicted"/>
<accession>A0A4S8PX99</accession>
<dbReference type="InterPro" id="IPR052362">
    <property type="entry name" value="HTH-GbsR_regulator"/>
</dbReference>
<evidence type="ECO:0000313" key="6">
    <source>
        <dbReference type="Proteomes" id="UP000308760"/>
    </source>
</evidence>
<keyword evidence="6" id="KW-1185">Reference proteome</keyword>
<evidence type="ECO:0000256" key="3">
    <source>
        <dbReference type="ARBA" id="ARBA00023163"/>
    </source>
</evidence>
<keyword evidence="1" id="KW-0805">Transcription regulation</keyword>
<dbReference type="Pfam" id="PF01047">
    <property type="entry name" value="MarR"/>
    <property type="match status" value="1"/>
</dbReference>
<dbReference type="PANTHER" id="PTHR38465:SF2">
    <property type="entry name" value="HTH-TYPE TRANSCRIPTIONAL REGULATOR MMPR5"/>
    <property type="match status" value="1"/>
</dbReference>
<gene>
    <name evidence="5" type="ORF">FAB82_26500</name>
</gene>
<dbReference type="OrthoDB" id="67158at2"/>
<comment type="caution">
    <text evidence="5">The sequence shown here is derived from an EMBL/GenBank/DDBJ whole genome shotgun (WGS) entry which is preliminary data.</text>
</comment>
<dbReference type="AlphaFoldDB" id="A0A4S8PX99"/>
<dbReference type="InterPro" id="IPR036390">
    <property type="entry name" value="WH_DNA-bd_sf"/>
</dbReference>
<keyword evidence="2" id="KW-0238">DNA-binding</keyword>
<keyword evidence="3" id="KW-0804">Transcription</keyword>
<dbReference type="RefSeq" id="WP_136537592.1">
    <property type="nucleotide sequence ID" value="NZ_STGY01000086.1"/>
</dbReference>
<dbReference type="GO" id="GO:0003700">
    <property type="term" value="F:DNA-binding transcription factor activity"/>
    <property type="evidence" value="ECO:0007669"/>
    <property type="project" value="InterPro"/>
</dbReference>
<dbReference type="Gene3D" id="1.10.287.160">
    <property type="entry name" value="HR1 repeat"/>
    <property type="match status" value="1"/>
</dbReference>
<reference evidence="6" key="1">
    <citation type="submission" date="2019-04" db="EMBL/GenBank/DDBJ databases">
        <title>Nocardioides xinjiangensis sp. nov.</title>
        <authorList>
            <person name="Liu S."/>
        </authorList>
    </citation>
    <scope>NUCLEOTIDE SEQUENCE [LARGE SCALE GENOMIC DNA]</scope>
    <source>
        <strain evidence="6">18</strain>
    </source>
</reference>
<dbReference type="SUPFAM" id="SSF46785">
    <property type="entry name" value="Winged helix' DNA-binding domain"/>
    <property type="match status" value="1"/>
</dbReference>
<dbReference type="EMBL" id="STGY01000086">
    <property type="protein sequence ID" value="THV32859.1"/>
    <property type="molecule type" value="Genomic_DNA"/>
</dbReference>
<organism evidence="5 6">
    <name type="scientific">Glycomyces buryatensis</name>
    <dbReference type="NCBI Taxonomy" id="2570927"/>
    <lineage>
        <taxon>Bacteria</taxon>
        <taxon>Bacillati</taxon>
        <taxon>Actinomycetota</taxon>
        <taxon>Actinomycetes</taxon>
        <taxon>Glycomycetales</taxon>
        <taxon>Glycomycetaceae</taxon>
        <taxon>Glycomyces</taxon>
    </lineage>
</organism>
<feature type="domain" description="HTH marR-type" evidence="4">
    <location>
        <begin position="48"/>
        <end position="89"/>
    </location>
</feature>
<sequence>MASSEQENISATPEELAFVEEFALAMERLGLVRMTGRTIGWLLVCDPPEQTFGQIADVLQASKGSISTALKFLTTAGWVTKSSKPGDRKDYYTVRPGAMADLVKAQSGQYAGFADVLAKGLDSFGDLPPEKTERVREMHELFSWLAEEIPAMMERWDREHGK</sequence>
<dbReference type="PANTHER" id="PTHR38465">
    <property type="entry name" value="HTH-TYPE TRANSCRIPTIONAL REGULATOR MJ1563-RELATED"/>
    <property type="match status" value="1"/>
</dbReference>
<reference evidence="5 6" key="2">
    <citation type="submission" date="2019-05" db="EMBL/GenBank/DDBJ databases">
        <title>Glycomyces buryatensis sp. nov.</title>
        <authorList>
            <person name="Nikitina E."/>
        </authorList>
    </citation>
    <scope>NUCLEOTIDE SEQUENCE [LARGE SCALE GENOMIC DNA]</scope>
    <source>
        <strain evidence="5 6">18</strain>
    </source>
</reference>
<evidence type="ECO:0000259" key="4">
    <source>
        <dbReference type="Pfam" id="PF01047"/>
    </source>
</evidence>
<dbReference type="InterPro" id="IPR000835">
    <property type="entry name" value="HTH_MarR-typ"/>
</dbReference>
<dbReference type="InterPro" id="IPR036388">
    <property type="entry name" value="WH-like_DNA-bd_sf"/>
</dbReference>
<name>A0A4S8PX99_9ACTN</name>
<dbReference type="Gene3D" id="1.10.10.10">
    <property type="entry name" value="Winged helix-like DNA-binding domain superfamily/Winged helix DNA-binding domain"/>
    <property type="match status" value="1"/>
</dbReference>
<protein>
    <submittedName>
        <fullName evidence="5">MarR family transcriptional regulator</fullName>
    </submittedName>
</protein>
<dbReference type="GO" id="GO:0003677">
    <property type="term" value="F:DNA binding"/>
    <property type="evidence" value="ECO:0007669"/>
    <property type="project" value="UniProtKB-KW"/>
</dbReference>